<reference evidence="2" key="1">
    <citation type="submission" date="2021-10" db="EMBL/GenBank/DDBJ databases">
        <title>Tropical sea cucumber genome reveals ecological adaptation and Cuvierian tubules defense mechanism.</title>
        <authorList>
            <person name="Chen T."/>
        </authorList>
    </citation>
    <scope>NUCLEOTIDE SEQUENCE</scope>
    <source>
        <strain evidence="2">Nanhai2018</strain>
        <tissue evidence="2">Muscle</tissue>
    </source>
</reference>
<evidence type="ECO:0000256" key="1">
    <source>
        <dbReference type="SAM" id="MobiDB-lite"/>
    </source>
</evidence>
<proteinExistence type="predicted"/>
<accession>A0A9Q1HKJ4</accession>
<comment type="caution">
    <text evidence="2">The sequence shown here is derived from an EMBL/GenBank/DDBJ whole genome shotgun (WGS) entry which is preliminary data.</text>
</comment>
<evidence type="ECO:0000313" key="3">
    <source>
        <dbReference type="Proteomes" id="UP001152320"/>
    </source>
</evidence>
<feature type="region of interest" description="Disordered" evidence="1">
    <location>
        <begin position="30"/>
        <end position="60"/>
    </location>
</feature>
<evidence type="ECO:0000313" key="2">
    <source>
        <dbReference type="EMBL" id="KAJ8050684.1"/>
    </source>
</evidence>
<keyword evidence="3" id="KW-1185">Reference proteome</keyword>
<dbReference type="GO" id="GO:0005739">
    <property type="term" value="C:mitochondrion"/>
    <property type="evidence" value="ECO:0007669"/>
    <property type="project" value="InterPro"/>
</dbReference>
<organism evidence="2 3">
    <name type="scientific">Holothuria leucospilota</name>
    <name type="common">Black long sea cucumber</name>
    <name type="synonym">Mertensiothuria leucospilota</name>
    <dbReference type="NCBI Taxonomy" id="206669"/>
    <lineage>
        <taxon>Eukaryota</taxon>
        <taxon>Metazoa</taxon>
        <taxon>Echinodermata</taxon>
        <taxon>Eleutherozoa</taxon>
        <taxon>Echinozoa</taxon>
        <taxon>Holothuroidea</taxon>
        <taxon>Aspidochirotacea</taxon>
        <taxon>Aspidochirotida</taxon>
        <taxon>Holothuriidae</taxon>
        <taxon>Holothuria</taxon>
    </lineage>
</organism>
<protein>
    <recommendedName>
        <fullName evidence="4">NADH dehydrogenase [ubiquinone] flavoprotein 3, mitochondrial</fullName>
    </recommendedName>
</protein>
<gene>
    <name evidence="2" type="ORF">HOLleu_03983</name>
</gene>
<dbReference type="GO" id="GO:0045271">
    <property type="term" value="C:respiratory chain complex I"/>
    <property type="evidence" value="ECO:0007669"/>
    <property type="project" value="InterPro"/>
</dbReference>
<dbReference type="OrthoDB" id="6161911at2759"/>
<name>A0A9Q1HKJ4_HOLLE</name>
<dbReference type="InterPro" id="IPR026193">
    <property type="entry name" value="NDUFV3"/>
</dbReference>
<dbReference type="Proteomes" id="UP001152320">
    <property type="component" value="Chromosome 1"/>
</dbReference>
<dbReference type="Pfam" id="PF15880">
    <property type="entry name" value="NDUFV3"/>
    <property type="match status" value="1"/>
</dbReference>
<sequence>MALIRIHMRLTKDCLQTPFRSQVLRIAASHFTSKGSSSTPAPKTTDKKLSEDKSTTKDKTGQMYKAEDYFSYTEWSYYDLESEMRKHRLTQPSAK</sequence>
<feature type="compositionally biased region" description="Basic and acidic residues" evidence="1">
    <location>
        <begin position="44"/>
        <end position="60"/>
    </location>
</feature>
<evidence type="ECO:0008006" key="4">
    <source>
        <dbReference type="Google" id="ProtNLM"/>
    </source>
</evidence>
<dbReference type="EMBL" id="JAIZAY010000001">
    <property type="protein sequence ID" value="KAJ8050684.1"/>
    <property type="molecule type" value="Genomic_DNA"/>
</dbReference>
<dbReference type="AlphaFoldDB" id="A0A9Q1HKJ4"/>
<feature type="compositionally biased region" description="Polar residues" evidence="1">
    <location>
        <begin position="30"/>
        <end position="42"/>
    </location>
</feature>